<dbReference type="Proteomes" id="UP001623290">
    <property type="component" value="Plasmid unnamed2"/>
</dbReference>
<feature type="region of interest" description="Disordered" evidence="1">
    <location>
        <begin position="63"/>
        <end position="88"/>
    </location>
</feature>
<evidence type="ECO:0008006" key="4">
    <source>
        <dbReference type="Google" id="ProtNLM"/>
    </source>
</evidence>
<organism evidence="2 3">
    <name type="scientific">Thioclava litoralis</name>
    <dbReference type="NCBI Taxonomy" id="3076557"/>
    <lineage>
        <taxon>Bacteria</taxon>
        <taxon>Pseudomonadati</taxon>
        <taxon>Pseudomonadota</taxon>
        <taxon>Alphaproteobacteria</taxon>
        <taxon>Rhodobacterales</taxon>
        <taxon>Paracoccaceae</taxon>
        <taxon>Thioclava</taxon>
    </lineage>
</organism>
<keyword evidence="3" id="KW-1185">Reference proteome</keyword>
<evidence type="ECO:0000313" key="3">
    <source>
        <dbReference type="Proteomes" id="UP001623290"/>
    </source>
</evidence>
<name>A0ABZ1E3P2_9RHOB</name>
<evidence type="ECO:0000313" key="2">
    <source>
        <dbReference type="EMBL" id="WRY35646.1"/>
    </source>
</evidence>
<keyword evidence="2" id="KW-0614">Plasmid</keyword>
<reference evidence="2 3" key="1">
    <citation type="submission" date="2023-09" db="EMBL/GenBank/DDBJ databases">
        <title>Thioclava shenzhenensis sp. nov., a multidrug resistant bacteria-antagonizing species isolated from coastal seawater.</title>
        <authorList>
            <person name="Long M."/>
        </authorList>
    </citation>
    <scope>NUCLEOTIDE SEQUENCE [LARGE SCALE GENOMIC DNA]</scope>
    <source>
        <strain evidence="2 3">FTW29</strain>
        <plasmid evidence="2 3">unnamed2</plasmid>
    </source>
</reference>
<gene>
    <name evidence="2" type="ORF">RPE78_17480</name>
</gene>
<sequence>MLKKSVSQTEKVRVALQSGKRIWPSELKREATRRLREVEDLNAEVAAQTARTVEFLHEQYSPKSETVKAKRRQGAMRADDQRVESDPALSRRLKSYAVVPPPNLVTGMVVARRIGMTWSAS</sequence>
<geneLocation type="plasmid" evidence="2 3">
    <name>unnamed2</name>
</geneLocation>
<proteinExistence type="predicted"/>
<dbReference type="RefSeq" id="WP_330629379.1">
    <property type="nucleotide sequence ID" value="NZ_CP135445.1"/>
</dbReference>
<dbReference type="EMBL" id="CP135445">
    <property type="protein sequence ID" value="WRY35646.1"/>
    <property type="molecule type" value="Genomic_DNA"/>
</dbReference>
<accession>A0ABZ1E3P2</accession>
<protein>
    <recommendedName>
        <fullName evidence="4">Transposase</fullName>
    </recommendedName>
</protein>
<evidence type="ECO:0000256" key="1">
    <source>
        <dbReference type="SAM" id="MobiDB-lite"/>
    </source>
</evidence>